<feature type="domain" description="AMP-binding enzyme C-terminal" evidence="16">
    <location>
        <begin position="450"/>
        <end position="526"/>
    </location>
</feature>
<evidence type="ECO:0000256" key="7">
    <source>
        <dbReference type="ARBA" id="ARBA00022842"/>
    </source>
</evidence>
<dbReference type="PANTHER" id="PTHR24096">
    <property type="entry name" value="LONG-CHAIN-FATTY-ACID--COA LIGASE"/>
    <property type="match status" value="1"/>
</dbReference>
<dbReference type="PANTHER" id="PTHR24096:SF423">
    <property type="entry name" value="GM05240P"/>
    <property type="match status" value="1"/>
</dbReference>
<dbReference type="CDD" id="cd05911">
    <property type="entry name" value="Firefly_Luc_like"/>
    <property type="match status" value="1"/>
</dbReference>
<evidence type="ECO:0000256" key="3">
    <source>
        <dbReference type="ARBA" id="ARBA00006432"/>
    </source>
</evidence>
<dbReference type="InterPro" id="IPR020845">
    <property type="entry name" value="AMP-binding_CS"/>
</dbReference>
<keyword evidence="8" id="KW-0560">Oxidoreductase</keyword>
<evidence type="ECO:0000256" key="4">
    <source>
        <dbReference type="ARBA" id="ARBA00012532"/>
    </source>
</evidence>
<evidence type="ECO:0000256" key="5">
    <source>
        <dbReference type="ARBA" id="ARBA00019043"/>
    </source>
</evidence>
<keyword evidence="18" id="KW-1185">Reference proteome</keyword>
<keyword evidence="14" id="KW-1133">Transmembrane helix</keyword>
<keyword evidence="9" id="KW-0503">Monooxygenase</keyword>
<dbReference type="GO" id="GO:0008218">
    <property type="term" value="P:bioluminescence"/>
    <property type="evidence" value="ECO:0007669"/>
    <property type="project" value="UniProtKB-KW"/>
</dbReference>
<dbReference type="GO" id="GO:0005524">
    <property type="term" value="F:ATP binding"/>
    <property type="evidence" value="ECO:0007669"/>
    <property type="project" value="UniProtKB-KW"/>
</dbReference>
<dbReference type="EC" id="1.13.12.7" evidence="4"/>
<dbReference type="Gene3D" id="2.30.38.10">
    <property type="entry name" value="Luciferase, Domain 3"/>
    <property type="match status" value="1"/>
</dbReference>
<dbReference type="Pfam" id="PF13193">
    <property type="entry name" value="AMP-binding_C"/>
    <property type="match status" value="1"/>
</dbReference>
<feature type="domain" description="AMP-dependent synthetase/ligase" evidence="15">
    <location>
        <begin position="34"/>
        <end position="398"/>
    </location>
</feature>
<dbReference type="FunFam" id="3.30.300.30:FF:000007">
    <property type="entry name" value="4-coumarate--CoA ligase 2"/>
    <property type="match status" value="1"/>
</dbReference>
<sequence>MAARIHNNIVYGPEERGIPAHLSYGQLMYDGLKKGGDKVAQVCAETGQSTTFREILQKSVNLATALQQLGLKKGDVVALSSENRFEFTVASLAVMFSGGVLSTLNITYSPGEITHLLNIVKPKYIFTSPISAQNVQECSEGLSFVEKIILFGDYEVVPAIMYNELLKVHVEIDDFTLVDVNGAEDTMAIMCSSGTTGLPKGVELTHVNFLLLTEHLRYYLETSMAQRQHNIQSFLAIIPWFHAYGFITSLGVLAINLKVVFMVRFEPDLFLETIQNHKVNMATIVPPLAVFLAKHPLVEKYDLTSLNEVWCGAAPLSTEIQKAISKRIGIGHVRQGYGLTEVTMACCVDLSAAGQPGSCGAPAPGMQIKVIDIENGQRLPARREGELWIKSPLRMKGYRGDRAAGDALFDPQGFVRTGDIGYYDENGYFYIVDRLKELIKYNGFQVAPAELESLLIQHPLVAECGVVGAPHEAAGELPTAFVVPQPGATPSEQELVDFIAEKVSPAKRLRGGVIFVEEIPKNPSGKILRRELKKFLLTKLKSKL</sequence>
<dbReference type="EMBL" id="CAJHNJ030000054">
    <property type="protein sequence ID" value="CAG9132882.1"/>
    <property type="molecule type" value="Genomic_DNA"/>
</dbReference>
<evidence type="ECO:0000256" key="9">
    <source>
        <dbReference type="ARBA" id="ARBA00023033"/>
    </source>
</evidence>
<accession>A0A8S4G1Q9</accession>
<dbReference type="GO" id="GO:0016405">
    <property type="term" value="F:CoA-ligase activity"/>
    <property type="evidence" value="ECO:0007669"/>
    <property type="project" value="TreeGrafter"/>
</dbReference>
<keyword evidence="6" id="KW-0067">ATP-binding</keyword>
<evidence type="ECO:0000256" key="11">
    <source>
        <dbReference type="ARBA" id="ARBA00023223"/>
    </source>
</evidence>
<reference evidence="17" key="1">
    <citation type="submission" date="2020-11" db="EMBL/GenBank/DDBJ databases">
        <authorList>
            <person name="Whiteford S."/>
        </authorList>
    </citation>
    <scope>NUCLEOTIDE SEQUENCE</scope>
</reference>
<keyword evidence="11" id="KW-0455">Luminescence</keyword>
<keyword evidence="14" id="KW-0812">Transmembrane</keyword>
<evidence type="ECO:0000256" key="12">
    <source>
        <dbReference type="ARBA" id="ARBA00023262"/>
    </source>
</evidence>
<comment type="caution">
    <text evidence="17">The sequence shown here is derived from an EMBL/GenBank/DDBJ whole genome shotgun (WGS) entry which is preliminary data.</text>
</comment>
<dbReference type="GO" id="GO:0004497">
    <property type="term" value="F:monooxygenase activity"/>
    <property type="evidence" value="ECO:0007669"/>
    <property type="project" value="UniProtKB-KW"/>
</dbReference>
<dbReference type="PROSITE" id="PS00455">
    <property type="entry name" value="AMP_BINDING"/>
    <property type="match status" value="1"/>
</dbReference>
<dbReference type="InterPro" id="IPR000873">
    <property type="entry name" value="AMP-dep_synth/lig_dom"/>
</dbReference>
<keyword evidence="6" id="KW-0547">Nucleotide-binding</keyword>
<evidence type="ECO:0000256" key="14">
    <source>
        <dbReference type="SAM" id="Phobius"/>
    </source>
</evidence>
<comment type="subcellular location">
    <subcellularLocation>
        <location evidence="2">Peroxisome</location>
    </subcellularLocation>
</comment>
<evidence type="ECO:0000313" key="17">
    <source>
        <dbReference type="EMBL" id="CAG9132882.1"/>
    </source>
</evidence>
<dbReference type="Gene3D" id="3.40.50.980">
    <property type="match status" value="2"/>
</dbReference>
<dbReference type="Proteomes" id="UP000653454">
    <property type="component" value="Unassembled WGS sequence"/>
</dbReference>
<dbReference type="InterPro" id="IPR045851">
    <property type="entry name" value="AMP-bd_C_sf"/>
</dbReference>
<dbReference type="Gene3D" id="3.30.300.30">
    <property type="match status" value="1"/>
</dbReference>
<keyword evidence="7" id="KW-0460">Magnesium</keyword>
<dbReference type="AlphaFoldDB" id="A0A8S4G1Q9"/>
<keyword evidence="12" id="KW-0599">Photoprotein</keyword>
<comment type="similarity">
    <text evidence="3">Belongs to the ATP-dependent AMP-binding enzyme family.</text>
</comment>
<evidence type="ECO:0000256" key="6">
    <source>
        <dbReference type="ARBA" id="ARBA00022840"/>
    </source>
</evidence>
<evidence type="ECO:0000256" key="8">
    <source>
        <dbReference type="ARBA" id="ARBA00023002"/>
    </source>
</evidence>
<dbReference type="GO" id="GO:0005777">
    <property type="term" value="C:peroxisome"/>
    <property type="evidence" value="ECO:0007669"/>
    <property type="project" value="UniProtKB-SubCell"/>
</dbReference>
<keyword evidence="14" id="KW-0472">Membrane</keyword>
<keyword evidence="10" id="KW-0576">Peroxisome</keyword>
<feature type="transmembrane region" description="Helical" evidence="14">
    <location>
        <begin position="234"/>
        <end position="255"/>
    </location>
</feature>
<evidence type="ECO:0000259" key="16">
    <source>
        <dbReference type="Pfam" id="PF13193"/>
    </source>
</evidence>
<evidence type="ECO:0000256" key="10">
    <source>
        <dbReference type="ARBA" id="ARBA00023140"/>
    </source>
</evidence>
<dbReference type="Pfam" id="PF00501">
    <property type="entry name" value="AMP-binding"/>
    <property type="match status" value="1"/>
</dbReference>
<comment type="catalytic activity">
    <reaction evidence="13">
        <text>firefly D-luciferin + ATP + O2 = firefly oxyluciferin + hnu + AMP + CO2 + diphosphate</text>
        <dbReference type="Rhea" id="RHEA:10732"/>
        <dbReference type="ChEBI" id="CHEBI:15379"/>
        <dbReference type="ChEBI" id="CHEBI:16526"/>
        <dbReference type="ChEBI" id="CHEBI:16792"/>
        <dbReference type="ChEBI" id="CHEBI:30212"/>
        <dbReference type="ChEBI" id="CHEBI:30616"/>
        <dbReference type="ChEBI" id="CHEBI:33019"/>
        <dbReference type="ChEBI" id="CHEBI:58038"/>
        <dbReference type="ChEBI" id="CHEBI:456215"/>
        <dbReference type="EC" id="1.13.12.7"/>
    </reaction>
</comment>
<name>A0A8S4G1Q9_PLUXY</name>
<comment type="cofactor">
    <cofactor evidence="1">
        <name>Mg(2+)</name>
        <dbReference type="ChEBI" id="CHEBI:18420"/>
    </cofactor>
</comment>
<gene>
    <name evidence="17" type="ORF">PLXY2_LOCUS11145</name>
</gene>
<protein>
    <recommendedName>
        <fullName evidence="5">Luciferin 4-monooxygenase</fullName>
        <ecNumber evidence="4">1.13.12.7</ecNumber>
    </recommendedName>
</protein>
<proteinExistence type="inferred from homology"/>
<organism evidence="17 18">
    <name type="scientific">Plutella xylostella</name>
    <name type="common">Diamondback moth</name>
    <name type="synonym">Plutella maculipennis</name>
    <dbReference type="NCBI Taxonomy" id="51655"/>
    <lineage>
        <taxon>Eukaryota</taxon>
        <taxon>Metazoa</taxon>
        <taxon>Ecdysozoa</taxon>
        <taxon>Arthropoda</taxon>
        <taxon>Hexapoda</taxon>
        <taxon>Insecta</taxon>
        <taxon>Pterygota</taxon>
        <taxon>Neoptera</taxon>
        <taxon>Endopterygota</taxon>
        <taxon>Lepidoptera</taxon>
        <taxon>Glossata</taxon>
        <taxon>Ditrysia</taxon>
        <taxon>Yponomeutoidea</taxon>
        <taxon>Plutellidae</taxon>
        <taxon>Plutella</taxon>
    </lineage>
</organism>
<evidence type="ECO:0000259" key="15">
    <source>
        <dbReference type="Pfam" id="PF00501"/>
    </source>
</evidence>
<evidence type="ECO:0000256" key="2">
    <source>
        <dbReference type="ARBA" id="ARBA00004275"/>
    </source>
</evidence>
<dbReference type="InterPro" id="IPR025110">
    <property type="entry name" value="AMP-bd_C"/>
</dbReference>
<evidence type="ECO:0000256" key="13">
    <source>
        <dbReference type="ARBA" id="ARBA00048497"/>
    </source>
</evidence>
<evidence type="ECO:0000256" key="1">
    <source>
        <dbReference type="ARBA" id="ARBA00001946"/>
    </source>
</evidence>
<dbReference type="SUPFAM" id="SSF56801">
    <property type="entry name" value="Acetyl-CoA synthetase-like"/>
    <property type="match status" value="1"/>
</dbReference>
<evidence type="ECO:0000313" key="18">
    <source>
        <dbReference type="Proteomes" id="UP000653454"/>
    </source>
</evidence>